<evidence type="ECO:0000259" key="1">
    <source>
        <dbReference type="Pfam" id="PF21492"/>
    </source>
</evidence>
<evidence type="ECO:0000313" key="3">
    <source>
        <dbReference type="Proteomes" id="UP000269721"/>
    </source>
</evidence>
<evidence type="ECO:0000313" key="2">
    <source>
        <dbReference type="EMBL" id="RKO85644.1"/>
    </source>
</evidence>
<dbReference type="EMBL" id="KZ998886">
    <property type="protein sequence ID" value="RKO85644.1"/>
    <property type="molecule type" value="Genomic_DNA"/>
</dbReference>
<accession>A0A4P9W0M9</accession>
<protein>
    <recommendedName>
        <fullName evidence="1">Ribosomal protein bL31m N-terminal domain-containing protein</fullName>
    </recommendedName>
</protein>
<feature type="domain" description="Ribosomal protein bL31m N-terminal" evidence="1">
    <location>
        <begin position="57"/>
        <end position="90"/>
    </location>
</feature>
<dbReference type="PANTHER" id="PTHR28174:SF1">
    <property type="entry name" value="LARGE RIBOSOMAL SUBUNIT PROTEIN BL31M"/>
    <property type="match status" value="1"/>
</dbReference>
<dbReference type="Pfam" id="PF21492">
    <property type="entry name" value="bL31_N"/>
    <property type="match status" value="1"/>
</dbReference>
<reference evidence="3" key="1">
    <citation type="journal article" date="2018" name="Nat. Microbiol.">
        <title>Leveraging single-cell genomics to expand the fungal tree of life.</title>
        <authorList>
            <person name="Ahrendt S.R."/>
            <person name="Quandt C.A."/>
            <person name="Ciobanu D."/>
            <person name="Clum A."/>
            <person name="Salamov A."/>
            <person name="Andreopoulos B."/>
            <person name="Cheng J.F."/>
            <person name="Woyke T."/>
            <person name="Pelin A."/>
            <person name="Henrissat B."/>
            <person name="Reynolds N.K."/>
            <person name="Benny G.L."/>
            <person name="Smith M.E."/>
            <person name="James T.Y."/>
            <person name="Grigoriev I.V."/>
        </authorList>
    </citation>
    <scope>NUCLEOTIDE SEQUENCE [LARGE SCALE GENOMIC DNA]</scope>
</reference>
<dbReference type="GO" id="GO:0005762">
    <property type="term" value="C:mitochondrial large ribosomal subunit"/>
    <property type="evidence" value="ECO:0007669"/>
    <property type="project" value="InterPro"/>
</dbReference>
<sequence>MPRTTPLTKADRLARDRSFFPSIVPGLLAFQQHTPRPRPPAPTRPLNVNPTLMHQTIVHSDGSTFTLRTTSPRVLLKLTKDSRNHILWNPRTKAVDDKVAELENFARKFGELADDLDALTDGGVFVDTVKKKVVVEEVVKGKGGKGKKK</sequence>
<dbReference type="GO" id="GO:0003735">
    <property type="term" value="F:structural constituent of ribosome"/>
    <property type="evidence" value="ECO:0007669"/>
    <property type="project" value="InterPro"/>
</dbReference>
<organism evidence="2 3">
    <name type="scientific">Blyttiomyces helicus</name>
    <dbReference type="NCBI Taxonomy" id="388810"/>
    <lineage>
        <taxon>Eukaryota</taxon>
        <taxon>Fungi</taxon>
        <taxon>Fungi incertae sedis</taxon>
        <taxon>Chytridiomycota</taxon>
        <taxon>Chytridiomycota incertae sedis</taxon>
        <taxon>Chytridiomycetes</taxon>
        <taxon>Chytridiomycetes incertae sedis</taxon>
        <taxon>Blyttiomyces</taxon>
    </lineage>
</organism>
<keyword evidence="3" id="KW-1185">Reference proteome</keyword>
<dbReference type="PANTHER" id="PTHR28174">
    <property type="entry name" value="54S RIBOSOMAL PROTEIN L36, MITOCHONDRIAL"/>
    <property type="match status" value="1"/>
</dbReference>
<dbReference type="InterPro" id="IPR048874">
    <property type="entry name" value="Ribosomal_bL31m_N"/>
</dbReference>
<name>A0A4P9W0M9_9FUNG</name>
<dbReference type="Proteomes" id="UP000269721">
    <property type="component" value="Unassembled WGS sequence"/>
</dbReference>
<dbReference type="AlphaFoldDB" id="A0A4P9W0M9"/>
<dbReference type="InterPro" id="IPR034600">
    <property type="entry name" value="Ribosomal_bL31m"/>
</dbReference>
<dbReference type="GO" id="GO:0032543">
    <property type="term" value="P:mitochondrial translation"/>
    <property type="evidence" value="ECO:0007669"/>
    <property type="project" value="InterPro"/>
</dbReference>
<gene>
    <name evidence="2" type="ORF">BDK51DRAFT_42266</name>
</gene>
<proteinExistence type="predicted"/>
<dbReference type="OrthoDB" id="5587740at2759"/>
<dbReference type="Gene3D" id="6.20.130.10">
    <property type="match status" value="1"/>
</dbReference>